<reference evidence="1" key="1">
    <citation type="journal article" date="2023" name="Mol. Phylogenet. Evol.">
        <title>Genome-scale phylogeny and comparative genomics of the fungal order Sordariales.</title>
        <authorList>
            <person name="Hensen N."/>
            <person name="Bonometti L."/>
            <person name="Westerberg I."/>
            <person name="Brannstrom I.O."/>
            <person name="Guillou S."/>
            <person name="Cros-Aarteil S."/>
            <person name="Calhoun S."/>
            <person name="Haridas S."/>
            <person name="Kuo A."/>
            <person name="Mondo S."/>
            <person name="Pangilinan J."/>
            <person name="Riley R."/>
            <person name="LaButti K."/>
            <person name="Andreopoulos B."/>
            <person name="Lipzen A."/>
            <person name="Chen C."/>
            <person name="Yan M."/>
            <person name="Daum C."/>
            <person name="Ng V."/>
            <person name="Clum A."/>
            <person name="Steindorff A."/>
            <person name="Ohm R.A."/>
            <person name="Martin F."/>
            <person name="Silar P."/>
            <person name="Natvig D.O."/>
            <person name="Lalanne C."/>
            <person name="Gautier V."/>
            <person name="Ament-Velasquez S.L."/>
            <person name="Kruys A."/>
            <person name="Hutchinson M.I."/>
            <person name="Powell A.J."/>
            <person name="Barry K."/>
            <person name="Miller A.N."/>
            <person name="Grigoriev I.V."/>
            <person name="Debuchy R."/>
            <person name="Gladieux P."/>
            <person name="Hiltunen Thoren M."/>
            <person name="Johannesson H."/>
        </authorList>
    </citation>
    <scope>NUCLEOTIDE SEQUENCE</scope>
    <source>
        <strain evidence="1">FGSC 1904</strain>
    </source>
</reference>
<dbReference type="AlphaFoldDB" id="A0AAE0PCU0"/>
<dbReference type="Proteomes" id="UP001281003">
    <property type="component" value="Unassembled WGS sequence"/>
</dbReference>
<sequence>MVNGDGNIFHGLFKRGGSPAPCSFCSPKSHSRQFYLSLPTPSIIDSKLFKMAPKYNRKRPSNKGKGKLTYIRKYGPTAEEDAEVAAFWANPQKEGNNQDAESSYQPADHDTPHAIVENIMPAGAKGLKVLALVRATLRCRGGFRCAQ</sequence>
<protein>
    <submittedName>
        <fullName evidence="1">Uncharacterized protein</fullName>
    </submittedName>
</protein>
<reference evidence="1" key="2">
    <citation type="submission" date="2023-07" db="EMBL/GenBank/DDBJ databases">
        <authorList>
            <consortium name="Lawrence Berkeley National Laboratory"/>
            <person name="Haridas S."/>
            <person name="Hensen N."/>
            <person name="Bonometti L."/>
            <person name="Westerberg I."/>
            <person name="Brannstrom I.O."/>
            <person name="Guillou S."/>
            <person name="Cros-Aarteil S."/>
            <person name="Calhoun S."/>
            <person name="Kuo A."/>
            <person name="Mondo S."/>
            <person name="Pangilinan J."/>
            <person name="Riley R."/>
            <person name="LaButti K."/>
            <person name="Andreopoulos B."/>
            <person name="Lipzen A."/>
            <person name="Chen C."/>
            <person name="Yanf M."/>
            <person name="Daum C."/>
            <person name="Ng V."/>
            <person name="Clum A."/>
            <person name="Steindorff A."/>
            <person name="Ohm R."/>
            <person name="Martin F."/>
            <person name="Silar P."/>
            <person name="Natvig D."/>
            <person name="Lalanne C."/>
            <person name="Gautier V."/>
            <person name="Ament-velasquez S.L."/>
            <person name="Kruys A."/>
            <person name="Hutchinson M.I."/>
            <person name="Powell A.J."/>
            <person name="Barry K."/>
            <person name="Miller A.N."/>
            <person name="Grigoriev I.V."/>
            <person name="Debuchy R."/>
            <person name="Gladieux P."/>
            <person name="Thoren M.H."/>
            <person name="Johannesson H."/>
        </authorList>
    </citation>
    <scope>NUCLEOTIDE SEQUENCE</scope>
    <source>
        <strain evidence="1">FGSC 1904</strain>
    </source>
</reference>
<accession>A0AAE0PCU0</accession>
<proteinExistence type="predicted"/>
<dbReference type="EMBL" id="JAUTDP010000007">
    <property type="protein sequence ID" value="KAK3397573.1"/>
    <property type="molecule type" value="Genomic_DNA"/>
</dbReference>
<evidence type="ECO:0000313" key="2">
    <source>
        <dbReference type="Proteomes" id="UP001281003"/>
    </source>
</evidence>
<keyword evidence="2" id="KW-1185">Reference proteome</keyword>
<name>A0AAE0PCU0_SORBR</name>
<gene>
    <name evidence="1" type="ORF">B0T20DRAFT_223450</name>
</gene>
<comment type="caution">
    <text evidence="1">The sequence shown here is derived from an EMBL/GenBank/DDBJ whole genome shotgun (WGS) entry which is preliminary data.</text>
</comment>
<evidence type="ECO:0000313" key="1">
    <source>
        <dbReference type="EMBL" id="KAK3397573.1"/>
    </source>
</evidence>
<organism evidence="1 2">
    <name type="scientific">Sordaria brevicollis</name>
    <dbReference type="NCBI Taxonomy" id="83679"/>
    <lineage>
        <taxon>Eukaryota</taxon>
        <taxon>Fungi</taxon>
        <taxon>Dikarya</taxon>
        <taxon>Ascomycota</taxon>
        <taxon>Pezizomycotina</taxon>
        <taxon>Sordariomycetes</taxon>
        <taxon>Sordariomycetidae</taxon>
        <taxon>Sordariales</taxon>
        <taxon>Sordariaceae</taxon>
        <taxon>Sordaria</taxon>
    </lineage>
</organism>